<proteinExistence type="predicted"/>
<name>A0A2P5WND2_GOSBA</name>
<dbReference type="OrthoDB" id="10505048at2759"/>
<dbReference type="EMBL" id="KZ667033">
    <property type="protein sequence ID" value="PPR92593.1"/>
    <property type="molecule type" value="Genomic_DNA"/>
</dbReference>
<evidence type="ECO:0000313" key="1">
    <source>
        <dbReference type="EMBL" id="PPR92593.1"/>
    </source>
</evidence>
<dbReference type="Proteomes" id="UP000239757">
    <property type="component" value="Unassembled WGS sequence"/>
</dbReference>
<evidence type="ECO:0000313" key="2">
    <source>
        <dbReference type="Proteomes" id="UP000239757"/>
    </source>
</evidence>
<organism evidence="1 2">
    <name type="scientific">Gossypium barbadense</name>
    <name type="common">Sea Island cotton</name>
    <name type="synonym">Hibiscus barbadensis</name>
    <dbReference type="NCBI Taxonomy" id="3634"/>
    <lineage>
        <taxon>Eukaryota</taxon>
        <taxon>Viridiplantae</taxon>
        <taxon>Streptophyta</taxon>
        <taxon>Embryophyta</taxon>
        <taxon>Tracheophyta</taxon>
        <taxon>Spermatophyta</taxon>
        <taxon>Magnoliopsida</taxon>
        <taxon>eudicotyledons</taxon>
        <taxon>Gunneridae</taxon>
        <taxon>Pentapetalae</taxon>
        <taxon>rosids</taxon>
        <taxon>malvids</taxon>
        <taxon>Malvales</taxon>
        <taxon>Malvaceae</taxon>
        <taxon>Malvoideae</taxon>
        <taxon>Gossypium</taxon>
    </lineage>
</organism>
<evidence type="ECO:0008006" key="3">
    <source>
        <dbReference type="Google" id="ProtNLM"/>
    </source>
</evidence>
<dbReference type="AlphaFoldDB" id="A0A2P5WND2"/>
<gene>
    <name evidence="1" type="ORF">GOBAR_AA28078</name>
</gene>
<sequence length="306" mass="33810">MFGDCVIKEAQLREDDSPDEGEEDVTMEEAFGRSMSFKECLVGSTGRKHNGRMVQEDEDIVLIKGDVQKDWFHGIPSICFSERKVVLMENVPYTRPQWGPRLLVDLDPNPYRIEDQVGLSRVLMESVELGKVIAVQNHSTMVVRNSVGTISRSMNASDTRGDGRSSVSLVPTTMVALELNKSMINNGSRTTEAPNVTIEVDGWVKVNVDRAQHSQQSWPSIGSVIQNERGDTIATWSASSSSKDSMVLPQGPITRARAKQFKEAISALVNQVWGEALVREIDRVGTSLIKCPCNILQTKFSSISAP</sequence>
<protein>
    <recommendedName>
        <fullName evidence="3">DUF4283 domain-containing protein</fullName>
    </recommendedName>
</protein>
<accession>A0A2P5WND2</accession>
<reference evidence="1 2" key="1">
    <citation type="submission" date="2015-01" db="EMBL/GenBank/DDBJ databases">
        <title>Genome of allotetraploid Gossypium barbadense reveals genomic plasticity and fiber elongation in cotton evolution.</title>
        <authorList>
            <person name="Chen X."/>
            <person name="Liu X."/>
            <person name="Zhao B."/>
            <person name="Zheng H."/>
            <person name="Hu Y."/>
            <person name="Lu G."/>
            <person name="Yang C."/>
            <person name="Chen J."/>
            <person name="Shan C."/>
            <person name="Zhang L."/>
            <person name="Zhou Y."/>
            <person name="Wang L."/>
            <person name="Guo W."/>
            <person name="Bai Y."/>
            <person name="Ruan J."/>
            <person name="Shangguan X."/>
            <person name="Mao Y."/>
            <person name="Jiang J."/>
            <person name="Zhu Y."/>
            <person name="Lei J."/>
            <person name="Kang H."/>
            <person name="Chen S."/>
            <person name="He X."/>
            <person name="Wang R."/>
            <person name="Wang Y."/>
            <person name="Chen J."/>
            <person name="Wang L."/>
            <person name="Yu S."/>
            <person name="Wang B."/>
            <person name="Wei J."/>
            <person name="Song S."/>
            <person name="Lu X."/>
            <person name="Gao Z."/>
            <person name="Gu W."/>
            <person name="Deng X."/>
            <person name="Ma D."/>
            <person name="Wang S."/>
            <person name="Liang W."/>
            <person name="Fang L."/>
            <person name="Cai C."/>
            <person name="Zhu X."/>
            <person name="Zhou B."/>
            <person name="Zhang Y."/>
            <person name="Chen Z."/>
            <person name="Xu S."/>
            <person name="Zhu R."/>
            <person name="Wang S."/>
            <person name="Zhang T."/>
            <person name="Zhao G."/>
        </authorList>
    </citation>
    <scope>NUCLEOTIDE SEQUENCE [LARGE SCALE GENOMIC DNA]</scope>
    <source>
        <strain evidence="2">cv. Xinhai21</strain>
        <tissue evidence="1">Leaf</tissue>
    </source>
</reference>